<sequence length="125" mass="13272">MNYPFGAANFDPGTSHMFQELGAAPDHSTAPGRSPGAWHMSSSAASSVHAPTLQFSYSSCTLHQTSHSASNVQKMTCCCVHTVWWARSSPSIPTHPGANSSWWPESSLANPSIVVLSGPLAVAYR</sequence>
<reference evidence="2" key="1">
    <citation type="submission" date="2021-01" db="EMBL/GenBank/DDBJ databases">
        <authorList>
            <person name="Corre E."/>
            <person name="Pelletier E."/>
            <person name="Niang G."/>
            <person name="Scheremetjew M."/>
            <person name="Finn R."/>
            <person name="Kale V."/>
            <person name="Holt S."/>
            <person name="Cochrane G."/>
            <person name="Meng A."/>
            <person name="Brown T."/>
            <person name="Cohen L."/>
        </authorList>
    </citation>
    <scope>NUCLEOTIDE SEQUENCE</scope>
    <source>
        <strain evidence="2">NIES-381</strain>
    </source>
</reference>
<feature type="region of interest" description="Disordered" evidence="1">
    <location>
        <begin position="16"/>
        <end position="41"/>
    </location>
</feature>
<gene>
    <name evidence="2" type="ORF">EGYM00392_LOCUS27929</name>
</gene>
<proteinExistence type="predicted"/>
<evidence type="ECO:0000256" key="1">
    <source>
        <dbReference type="SAM" id="MobiDB-lite"/>
    </source>
</evidence>
<evidence type="ECO:0000313" key="2">
    <source>
        <dbReference type="EMBL" id="CAD9016820.1"/>
    </source>
</evidence>
<protein>
    <submittedName>
        <fullName evidence="2">Uncharacterized protein</fullName>
    </submittedName>
</protein>
<organism evidence="2">
    <name type="scientific">Eutreptiella gymnastica</name>
    <dbReference type="NCBI Taxonomy" id="73025"/>
    <lineage>
        <taxon>Eukaryota</taxon>
        <taxon>Discoba</taxon>
        <taxon>Euglenozoa</taxon>
        <taxon>Euglenida</taxon>
        <taxon>Spirocuta</taxon>
        <taxon>Euglenophyceae</taxon>
        <taxon>Eutreptiales</taxon>
        <taxon>Eutreptiaceae</taxon>
        <taxon>Eutreptiella</taxon>
    </lineage>
</organism>
<accession>A0A7S1IMA9</accession>
<dbReference type="AlphaFoldDB" id="A0A7S1IMA9"/>
<name>A0A7S1IMA9_9EUGL</name>
<dbReference type="EMBL" id="HBGA01074839">
    <property type="protein sequence ID" value="CAD9016820.1"/>
    <property type="molecule type" value="Transcribed_RNA"/>
</dbReference>